<feature type="compositionally biased region" description="Polar residues" evidence="1">
    <location>
        <begin position="69"/>
        <end position="90"/>
    </location>
</feature>
<feature type="non-terminal residue" evidence="2">
    <location>
        <position position="1"/>
    </location>
</feature>
<evidence type="ECO:0000256" key="1">
    <source>
        <dbReference type="SAM" id="MobiDB-lite"/>
    </source>
</evidence>
<dbReference type="OrthoDB" id="10543805at2759"/>
<organism evidence="2 3">
    <name type="scientific">Adineta ricciae</name>
    <name type="common">Rotifer</name>
    <dbReference type="NCBI Taxonomy" id="249248"/>
    <lineage>
        <taxon>Eukaryota</taxon>
        <taxon>Metazoa</taxon>
        <taxon>Spiralia</taxon>
        <taxon>Gnathifera</taxon>
        <taxon>Rotifera</taxon>
        <taxon>Eurotatoria</taxon>
        <taxon>Bdelloidea</taxon>
        <taxon>Adinetida</taxon>
        <taxon>Adinetidae</taxon>
        <taxon>Adineta</taxon>
    </lineage>
</organism>
<evidence type="ECO:0000313" key="2">
    <source>
        <dbReference type="EMBL" id="CAF1539458.1"/>
    </source>
</evidence>
<dbReference type="EMBL" id="CAJNOJ010001031">
    <property type="protein sequence ID" value="CAF1539458.1"/>
    <property type="molecule type" value="Genomic_DNA"/>
</dbReference>
<dbReference type="Proteomes" id="UP000663852">
    <property type="component" value="Unassembled WGS sequence"/>
</dbReference>
<protein>
    <submittedName>
        <fullName evidence="2">Uncharacterized protein</fullName>
    </submittedName>
</protein>
<feature type="compositionally biased region" description="Basic residues" evidence="1">
    <location>
        <begin position="106"/>
        <end position="115"/>
    </location>
</feature>
<dbReference type="AlphaFoldDB" id="A0A815W1I2"/>
<feature type="region of interest" description="Disordered" evidence="1">
    <location>
        <begin position="61"/>
        <end position="115"/>
    </location>
</feature>
<accession>A0A815W1I2</accession>
<gene>
    <name evidence="2" type="ORF">EDS130_LOCUS45208</name>
</gene>
<reference evidence="2" key="1">
    <citation type="submission" date="2021-02" db="EMBL/GenBank/DDBJ databases">
        <authorList>
            <person name="Nowell W R."/>
        </authorList>
    </citation>
    <scope>NUCLEOTIDE SEQUENCE</scope>
</reference>
<evidence type="ECO:0000313" key="3">
    <source>
        <dbReference type="Proteomes" id="UP000663852"/>
    </source>
</evidence>
<comment type="caution">
    <text evidence="2">The sequence shown here is derived from an EMBL/GenBank/DDBJ whole genome shotgun (WGS) entry which is preliminary data.</text>
</comment>
<sequence length="115" mass="13363">VSDKYRETKTINVRQPAIVLMHPEDTGSLLREPVTAEQRQTNAYWRKRAFIYVMGPDEYFHKRQRTDQDNQPPSNPSSGHDSTTDSSMTSNEERTGGQDDIDDRIKRVKEHNTKK</sequence>
<proteinExistence type="predicted"/>
<name>A0A815W1I2_ADIRI</name>